<dbReference type="AlphaFoldDB" id="A0AA37X8J5"/>
<comment type="caution">
    <text evidence="10">The sequence shown here is derived from an EMBL/GenBank/DDBJ whole genome shotgun (WGS) entry which is preliminary data.</text>
</comment>
<dbReference type="PRINTS" id="PR00481">
    <property type="entry name" value="LAMNOPPTDASE"/>
</dbReference>
<keyword evidence="3" id="KW-0645">Protease</keyword>
<evidence type="ECO:0000256" key="3">
    <source>
        <dbReference type="ARBA" id="ARBA00022670"/>
    </source>
</evidence>
<organism evidence="10 11">
    <name type="scientific">Arenivirga flava</name>
    <dbReference type="NCBI Taxonomy" id="1930060"/>
    <lineage>
        <taxon>Bacteria</taxon>
        <taxon>Bacillati</taxon>
        <taxon>Actinomycetota</taxon>
        <taxon>Actinomycetes</taxon>
        <taxon>Micrococcales</taxon>
        <taxon>Microbacteriaceae</taxon>
        <taxon>Arenivirga</taxon>
    </lineage>
</organism>
<comment type="function">
    <text evidence="6">Presumably involved in the processing and regular turnover of intracellular proteins. Catalyzes the removal of unsubstituted N-terminal amino acids from various peptides.</text>
</comment>
<protein>
    <recommendedName>
        <fullName evidence="7">Probable cytosol aminopeptidase</fullName>
    </recommendedName>
    <alternativeName>
        <fullName evidence="8">Leucine aminopeptidase</fullName>
    </alternativeName>
    <alternativeName>
        <fullName evidence="5">Leucyl aminopeptidase</fullName>
    </alternativeName>
</protein>
<dbReference type="InterPro" id="IPR011356">
    <property type="entry name" value="Leucine_aapep/pepB"/>
</dbReference>
<dbReference type="PANTHER" id="PTHR11963:SF23">
    <property type="entry name" value="CYTOSOL AMINOPEPTIDASE"/>
    <property type="match status" value="1"/>
</dbReference>
<dbReference type="InterPro" id="IPR000819">
    <property type="entry name" value="Peptidase_M17_C"/>
</dbReference>
<proteinExistence type="inferred from homology"/>
<evidence type="ECO:0000256" key="4">
    <source>
        <dbReference type="ARBA" id="ARBA00022801"/>
    </source>
</evidence>
<evidence type="ECO:0000256" key="5">
    <source>
        <dbReference type="ARBA" id="ARBA00033172"/>
    </source>
</evidence>
<evidence type="ECO:0000256" key="1">
    <source>
        <dbReference type="ARBA" id="ARBA00009528"/>
    </source>
</evidence>
<dbReference type="Gene3D" id="3.40.630.10">
    <property type="entry name" value="Zn peptidases"/>
    <property type="match status" value="1"/>
</dbReference>
<sequence>MVGMKYDMTGAASVLASVLAVAALELPVRVTGWLCLAENMPSGTATRPGDVLTIKGGTTVEVLNTDAEGRLVLADGLVAAAEDGPDAIVDIATLTGAARVALGDRIVGTMGDRDLVARVLETAESVGEEFWAMPLPPYLRRKLDSDIADIANAKMGDPAGGMLLAGLFLQEFVGTRPDGTPIPWAHLDIAGPANNGVGAYGFTPKGSSGVGVRTLISLAERLSRGV</sequence>
<dbReference type="EMBL" id="BSUL01000001">
    <property type="protein sequence ID" value="GMA27674.1"/>
    <property type="molecule type" value="Genomic_DNA"/>
</dbReference>
<dbReference type="PROSITE" id="PS00631">
    <property type="entry name" value="CYTOSOL_AP"/>
    <property type="match status" value="1"/>
</dbReference>
<reference evidence="10 11" key="1">
    <citation type="journal article" date="2014" name="Int. J. Syst. Evol. Microbiol.">
        <title>Complete genome sequence of Corynebacterium casei LMG S-19264T (=DSM 44701T), isolated from a smear-ripened cheese.</title>
        <authorList>
            <consortium name="US DOE Joint Genome Institute (JGI-PGF)"/>
            <person name="Walter F."/>
            <person name="Albersmeier A."/>
            <person name="Kalinowski J."/>
            <person name="Ruckert C."/>
        </authorList>
    </citation>
    <scope>NUCLEOTIDE SEQUENCE [LARGE SCALE GENOMIC DNA]</scope>
    <source>
        <strain evidence="10 11">NBRC 112289</strain>
    </source>
</reference>
<comment type="similarity">
    <text evidence="1">Belongs to the peptidase M17 family.</text>
</comment>
<keyword evidence="4" id="KW-0378">Hydrolase</keyword>
<accession>A0AA37X8J5</accession>
<evidence type="ECO:0000259" key="9">
    <source>
        <dbReference type="PROSITE" id="PS00631"/>
    </source>
</evidence>
<keyword evidence="11" id="KW-1185">Reference proteome</keyword>
<evidence type="ECO:0000256" key="2">
    <source>
        <dbReference type="ARBA" id="ARBA00022438"/>
    </source>
</evidence>
<evidence type="ECO:0000256" key="6">
    <source>
        <dbReference type="ARBA" id="ARBA00049972"/>
    </source>
</evidence>
<dbReference type="GO" id="GO:0030145">
    <property type="term" value="F:manganese ion binding"/>
    <property type="evidence" value="ECO:0007669"/>
    <property type="project" value="InterPro"/>
</dbReference>
<feature type="domain" description="Cytosol aminopeptidase" evidence="9">
    <location>
        <begin position="64"/>
        <end position="71"/>
    </location>
</feature>
<evidence type="ECO:0000313" key="10">
    <source>
        <dbReference type="EMBL" id="GMA27674.1"/>
    </source>
</evidence>
<gene>
    <name evidence="10" type="ORF">GCM10025874_09270</name>
</gene>
<evidence type="ECO:0000313" key="11">
    <source>
        <dbReference type="Proteomes" id="UP001157160"/>
    </source>
</evidence>
<dbReference type="Pfam" id="PF00883">
    <property type="entry name" value="Peptidase_M17"/>
    <property type="match status" value="1"/>
</dbReference>
<dbReference type="SUPFAM" id="SSF53187">
    <property type="entry name" value="Zn-dependent exopeptidases"/>
    <property type="match status" value="1"/>
</dbReference>
<dbReference type="GO" id="GO:0070006">
    <property type="term" value="F:metalloaminopeptidase activity"/>
    <property type="evidence" value="ECO:0007669"/>
    <property type="project" value="InterPro"/>
</dbReference>
<dbReference type="Proteomes" id="UP001157160">
    <property type="component" value="Unassembled WGS sequence"/>
</dbReference>
<keyword evidence="2" id="KW-0031">Aminopeptidase</keyword>
<evidence type="ECO:0000256" key="7">
    <source>
        <dbReference type="ARBA" id="ARBA00050021"/>
    </source>
</evidence>
<dbReference type="GO" id="GO:0005737">
    <property type="term" value="C:cytoplasm"/>
    <property type="evidence" value="ECO:0007669"/>
    <property type="project" value="InterPro"/>
</dbReference>
<evidence type="ECO:0000256" key="8">
    <source>
        <dbReference type="ARBA" id="ARBA00050061"/>
    </source>
</evidence>
<name>A0AA37X8J5_9MICO</name>
<dbReference type="PANTHER" id="PTHR11963">
    <property type="entry name" value="LEUCINE AMINOPEPTIDASE-RELATED"/>
    <property type="match status" value="1"/>
</dbReference>
<dbReference type="GO" id="GO:0006508">
    <property type="term" value="P:proteolysis"/>
    <property type="evidence" value="ECO:0007669"/>
    <property type="project" value="UniProtKB-KW"/>
</dbReference>